<sequence>MGNSITGDSDSLSINANSILNLSPTQKLVIPDNVLFQVGNTSATGLISNSGSMTVESSSNMILTAGGVITFNSGGETISLDSTQILLPLQSEILFSNVAYISTIPTNSQTVLSINSQIPITVDSIQSITLDSPEISLSAVTSVNIPDGIPLEFGPSSSVFSSPTDGTLHISNMIGVSIDQNVVINGSLTVNGPTTEIESTKTVMEHPIISLGISNVDEYVKDRGVEFFWGDGNRGFMGFSQSDGERFYLLSNRINTKEVFSKDGLGDLQVNNIYVNTTIAVNGLSSNLINGDPQLDLNAVTSVVLNAGTAVGINAATSITLNAGSSIFVPLNIPLEFGSTSETITGTTGSLVIASDQITLPGGNLLIGTESSQQGDLSIGTATFHWTDSDTFTIGNVPNLNINSVVTIPNTLYFGEPNASSSSSSIQLYQSGDLTLRSSGNIVLNQPTILEQGFTIGSSNLTWNSAQNELVWSDTMGSPLNLSLEGNITRAQWEGMIISTEYGGTGHVGSWHAQSVVFVGDSSDTLIEDPGVFTYNHMMLRKFFSEQKDSMHGEQGNILQIMQFVELLLLQ</sequence>
<dbReference type="EMBL" id="KZ994425">
    <property type="protein sequence ID" value="RKO92960.1"/>
    <property type="molecule type" value="Genomic_DNA"/>
</dbReference>
<evidence type="ECO:0000313" key="2">
    <source>
        <dbReference type="Proteomes" id="UP000269721"/>
    </source>
</evidence>
<evidence type="ECO:0000313" key="1">
    <source>
        <dbReference type="EMBL" id="RKO92960.1"/>
    </source>
</evidence>
<accession>A0A4P9WP15</accession>
<organism evidence="1 2">
    <name type="scientific">Blyttiomyces helicus</name>
    <dbReference type="NCBI Taxonomy" id="388810"/>
    <lineage>
        <taxon>Eukaryota</taxon>
        <taxon>Fungi</taxon>
        <taxon>Fungi incertae sedis</taxon>
        <taxon>Chytridiomycota</taxon>
        <taxon>Chytridiomycota incertae sedis</taxon>
        <taxon>Chytridiomycetes</taxon>
        <taxon>Chytridiomycetes incertae sedis</taxon>
        <taxon>Blyttiomyces</taxon>
    </lineage>
</organism>
<dbReference type="AlphaFoldDB" id="A0A4P9WP15"/>
<protein>
    <submittedName>
        <fullName evidence="1">Uncharacterized protein</fullName>
    </submittedName>
</protein>
<gene>
    <name evidence="1" type="ORF">BDK51DRAFT_52373</name>
</gene>
<keyword evidence="2" id="KW-1185">Reference proteome</keyword>
<proteinExistence type="predicted"/>
<reference evidence="2" key="1">
    <citation type="journal article" date="2018" name="Nat. Microbiol.">
        <title>Leveraging single-cell genomics to expand the fungal tree of life.</title>
        <authorList>
            <person name="Ahrendt S.R."/>
            <person name="Quandt C.A."/>
            <person name="Ciobanu D."/>
            <person name="Clum A."/>
            <person name="Salamov A."/>
            <person name="Andreopoulos B."/>
            <person name="Cheng J.F."/>
            <person name="Woyke T."/>
            <person name="Pelin A."/>
            <person name="Henrissat B."/>
            <person name="Reynolds N.K."/>
            <person name="Benny G.L."/>
            <person name="Smith M.E."/>
            <person name="James T.Y."/>
            <person name="Grigoriev I.V."/>
        </authorList>
    </citation>
    <scope>NUCLEOTIDE SEQUENCE [LARGE SCALE GENOMIC DNA]</scope>
</reference>
<name>A0A4P9WP15_9FUNG</name>
<dbReference type="Proteomes" id="UP000269721">
    <property type="component" value="Unassembled WGS sequence"/>
</dbReference>